<name>A0ABR2S0B7_9ROSI</name>
<dbReference type="Proteomes" id="UP001396334">
    <property type="component" value="Unassembled WGS sequence"/>
</dbReference>
<protein>
    <submittedName>
        <fullName evidence="1">Uncharacterized protein</fullName>
    </submittedName>
</protein>
<organism evidence="1 2">
    <name type="scientific">Hibiscus sabdariffa</name>
    <name type="common">roselle</name>
    <dbReference type="NCBI Taxonomy" id="183260"/>
    <lineage>
        <taxon>Eukaryota</taxon>
        <taxon>Viridiplantae</taxon>
        <taxon>Streptophyta</taxon>
        <taxon>Embryophyta</taxon>
        <taxon>Tracheophyta</taxon>
        <taxon>Spermatophyta</taxon>
        <taxon>Magnoliopsida</taxon>
        <taxon>eudicotyledons</taxon>
        <taxon>Gunneridae</taxon>
        <taxon>Pentapetalae</taxon>
        <taxon>rosids</taxon>
        <taxon>malvids</taxon>
        <taxon>Malvales</taxon>
        <taxon>Malvaceae</taxon>
        <taxon>Malvoideae</taxon>
        <taxon>Hibiscus</taxon>
    </lineage>
</organism>
<evidence type="ECO:0000313" key="1">
    <source>
        <dbReference type="EMBL" id="KAK9018584.1"/>
    </source>
</evidence>
<sequence>MHTLLALSSHQNVANVIGISVRTNVLWSFIPIRWCKVNAYGARDVVSDFASCGGVIQDSKGCWRHNFTKAVGICSIVEAKLCKVYGGYRMLGQWSRNVSSCCESTNIYSSRVVDSIPLVLSLTQSLVVKRSNITRLIASTMCHPLMVTTPNTVEATTHNLSEYSLHDAFRKEEHKIAQSNIEVASSNGNNPAYFSPSNKGGGHVLDSSNSHFCNQDPWTLHQAIYFPPIRRNKIQTKSEKLATTDHFGEKPIIK</sequence>
<dbReference type="EMBL" id="JBBPBN010000019">
    <property type="protein sequence ID" value="KAK9018584.1"/>
    <property type="molecule type" value="Genomic_DNA"/>
</dbReference>
<accession>A0ABR2S0B7</accession>
<reference evidence="1 2" key="1">
    <citation type="journal article" date="2024" name="G3 (Bethesda)">
        <title>Genome assembly of Hibiscus sabdariffa L. provides insights into metabolisms of medicinal natural products.</title>
        <authorList>
            <person name="Kim T."/>
        </authorList>
    </citation>
    <scope>NUCLEOTIDE SEQUENCE [LARGE SCALE GENOMIC DNA]</scope>
    <source>
        <strain evidence="1">TK-2024</strain>
        <tissue evidence="1">Old leaves</tissue>
    </source>
</reference>
<comment type="caution">
    <text evidence="1">The sequence shown here is derived from an EMBL/GenBank/DDBJ whole genome shotgun (WGS) entry which is preliminary data.</text>
</comment>
<evidence type="ECO:0000313" key="2">
    <source>
        <dbReference type="Proteomes" id="UP001396334"/>
    </source>
</evidence>
<gene>
    <name evidence="1" type="ORF">V6N11_001555</name>
</gene>
<proteinExistence type="predicted"/>
<keyword evidence="2" id="KW-1185">Reference proteome</keyword>